<comment type="similarity">
    <text evidence="1">Belongs to the complex I LYR family.</text>
</comment>
<accession>A0A9Q1HA64</accession>
<dbReference type="AlphaFoldDB" id="A0A9Q1HA64"/>
<keyword evidence="5" id="KW-1185">Reference proteome</keyword>
<dbReference type="OrthoDB" id="275715at2759"/>
<evidence type="ECO:0000259" key="3">
    <source>
        <dbReference type="Pfam" id="PF05347"/>
    </source>
</evidence>
<dbReference type="CDD" id="cd20261">
    <property type="entry name" value="Complex1_LYR_LYRM1"/>
    <property type="match status" value="1"/>
</dbReference>
<dbReference type="Pfam" id="PF05347">
    <property type="entry name" value="Complex1_LYR"/>
    <property type="match status" value="1"/>
</dbReference>
<dbReference type="InterPro" id="IPR045294">
    <property type="entry name" value="Complex1_LYR_LYRM1"/>
</dbReference>
<dbReference type="Proteomes" id="UP001152320">
    <property type="component" value="Chromosome 8"/>
</dbReference>
<dbReference type="PANTHER" id="PTHR14273">
    <property type="entry name" value="LYR MOTIF-CONTAINING PROTEIN 1"/>
    <property type="match status" value="1"/>
</dbReference>
<protein>
    <submittedName>
        <fullName evidence="4">LYR motif containing protein 1</fullName>
    </submittedName>
</protein>
<name>A0A9Q1HA64_HOLLE</name>
<dbReference type="InterPro" id="IPR040330">
    <property type="entry name" value="LYRM1"/>
</dbReference>
<feature type="region of interest" description="Disordered" evidence="2">
    <location>
        <begin position="96"/>
        <end position="117"/>
    </location>
</feature>
<comment type="caution">
    <text evidence="4">The sequence shown here is derived from an EMBL/GenBank/DDBJ whole genome shotgun (WGS) entry which is preliminary data.</text>
</comment>
<organism evidence="4 5">
    <name type="scientific">Holothuria leucospilota</name>
    <name type="common">Black long sea cucumber</name>
    <name type="synonym">Mertensiothuria leucospilota</name>
    <dbReference type="NCBI Taxonomy" id="206669"/>
    <lineage>
        <taxon>Eukaryota</taxon>
        <taxon>Metazoa</taxon>
        <taxon>Echinodermata</taxon>
        <taxon>Eleutherozoa</taxon>
        <taxon>Echinozoa</taxon>
        <taxon>Holothuroidea</taxon>
        <taxon>Aspidochirotacea</taxon>
        <taxon>Aspidochirotida</taxon>
        <taxon>Holothuriidae</taxon>
        <taxon>Holothuria</taxon>
    </lineage>
</organism>
<dbReference type="EMBL" id="JAIZAY010000008">
    <property type="protein sequence ID" value="KAJ8037876.1"/>
    <property type="molecule type" value="Genomic_DNA"/>
</dbReference>
<evidence type="ECO:0000313" key="4">
    <source>
        <dbReference type="EMBL" id="KAJ8037876.1"/>
    </source>
</evidence>
<dbReference type="GO" id="GO:0005739">
    <property type="term" value="C:mitochondrion"/>
    <property type="evidence" value="ECO:0007669"/>
    <property type="project" value="TreeGrafter"/>
</dbReference>
<dbReference type="PANTHER" id="PTHR14273:SF0">
    <property type="entry name" value="LYR MOTIF-CONTAINING PROTEIN 1"/>
    <property type="match status" value="1"/>
</dbReference>
<proteinExistence type="inferred from homology"/>
<evidence type="ECO:0000256" key="2">
    <source>
        <dbReference type="SAM" id="MobiDB-lite"/>
    </source>
</evidence>
<evidence type="ECO:0000256" key="1">
    <source>
        <dbReference type="ARBA" id="ARBA00009508"/>
    </source>
</evidence>
<evidence type="ECO:0000313" key="5">
    <source>
        <dbReference type="Proteomes" id="UP001152320"/>
    </source>
</evidence>
<reference evidence="4" key="1">
    <citation type="submission" date="2021-10" db="EMBL/GenBank/DDBJ databases">
        <title>Tropical sea cucumber genome reveals ecological adaptation and Cuvierian tubules defense mechanism.</title>
        <authorList>
            <person name="Chen T."/>
        </authorList>
    </citation>
    <scope>NUCLEOTIDE SEQUENCE</scope>
    <source>
        <strain evidence="4">Nanhai2018</strain>
        <tissue evidence="4">Muscle</tissue>
    </source>
</reference>
<sequence length="117" mass="13810">MTARRSVLSIYRKILQTSKSWKAVSEKDTQEEQKYILNEARELFRKNMHLTDPKQIQTCMQEAEARLEIAIHYKTPYPRPVNIPYLGLSPSMSKGKKFQEKLRKQAKPIYLHSQDET</sequence>
<gene>
    <name evidence="4" type="ORF">HOLleu_18809</name>
</gene>
<dbReference type="InterPro" id="IPR008011">
    <property type="entry name" value="Complex1_LYR_dom"/>
</dbReference>
<feature type="domain" description="Complex 1 LYR protein" evidence="3">
    <location>
        <begin position="5"/>
        <end position="68"/>
    </location>
</feature>